<dbReference type="GO" id="GO:0005840">
    <property type="term" value="C:ribosome"/>
    <property type="evidence" value="ECO:0007669"/>
    <property type="project" value="UniProtKB-KW"/>
</dbReference>
<feature type="compositionally biased region" description="Basic and acidic residues" evidence="7">
    <location>
        <begin position="193"/>
        <end position="203"/>
    </location>
</feature>
<dbReference type="HOGENOM" id="CLU_057359_0_0_1"/>
<comment type="similarity">
    <text evidence="2">Belongs to the mitochondrion-specific ribosomal protein mL50 family.</text>
</comment>
<keyword evidence="3" id="KW-0689">Ribosomal protein</keyword>
<dbReference type="Proteomes" id="UP000007304">
    <property type="component" value="Unassembled WGS sequence"/>
</dbReference>
<evidence type="ECO:0000256" key="2">
    <source>
        <dbReference type="ARBA" id="ARBA00008860"/>
    </source>
</evidence>
<dbReference type="OrthoDB" id="6220758at2759"/>
<name>H6C521_EXODN</name>
<gene>
    <name evidence="8" type="ORF">HMPREF1120_06924</name>
</gene>
<evidence type="ECO:0000313" key="9">
    <source>
        <dbReference type="Proteomes" id="UP000007304"/>
    </source>
</evidence>
<feature type="compositionally biased region" description="Polar residues" evidence="7">
    <location>
        <begin position="204"/>
        <end position="217"/>
    </location>
</feature>
<evidence type="ECO:0000256" key="4">
    <source>
        <dbReference type="ARBA" id="ARBA00023128"/>
    </source>
</evidence>
<dbReference type="EMBL" id="JH226135">
    <property type="protein sequence ID" value="EHY58922.1"/>
    <property type="molecule type" value="Genomic_DNA"/>
</dbReference>
<dbReference type="eggNOG" id="ENOG502S9FC">
    <property type="taxonomic scope" value="Eukaryota"/>
</dbReference>
<dbReference type="Pfam" id="PF10501">
    <property type="entry name" value="Ribosomal_L50"/>
    <property type="match status" value="1"/>
</dbReference>
<keyword evidence="4" id="KW-0496">Mitochondrion</keyword>
<comment type="subcellular location">
    <subcellularLocation>
        <location evidence="1">Mitochondrion</location>
    </subcellularLocation>
</comment>
<dbReference type="GO" id="GO:0005739">
    <property type="term" value="C:mitochondrion"/>
    <property type="evidence" value="ECO:0007669"/>
    <property type="project" value="UniProtKB-SubCell"/>
</dbReference>
<evidence type="ECO:0000256" key="6">
    <source>
        <dbReference type="ARBA" id="ARBA00035183"/>
    </source>
</evidence>
<evidence type="ECO:0000256" key="1">
    <source>
        <dbReference type="ARBA" id="ARBA00004173"/>
    </source>
</evidence>
<dbReference type="OMA" id="LEHIGHQ"/>
<dbReference type="GO" id="GO:1990904">
    <property type="term" value="C:ribonucleoprotein complex"/>
    <property type="evidence" value="ECO:0007669"/>
    <property type="project" value="UniProtKB-KW"/>
</dbReference>
<dbReference type="InterPro" id="IPR018305">
    <property type="entry name" value="Ribosomal_m50"/>
</dbReference>
<dbReference type="VEuPathDB" id="FungiDB:HMPREF1120_06924"/>
<evidence type="ECO:0000313" key="8">
    <source>
        <dbReference type="EMBL" id="EHY58922.1"/>
    </source>
</evidence>
<feature type="region of interest" description="Disordered" evidence="7">
    <location>
        <begin position="193"/>
        <end position="217"/>
    </location>
</feature>
<evidence type="ECO:0000256" key="5">
    <source>
        <dbReference type="ARBA" id="ARBA00023274"/>
    </source>
</evidence>
<organism evidence="8 9">
    <name type="scientific">Exophiala dermatitidis (strain ATCC 34100 / CBS 525.76 / NIH/UT8656)</name>
    <name type="common">Black yeast</name>
    <name type="synonym">Wangiella dermatitidis</name>
    <dbReference type="NCBI Taxonomy" id="858893"/>
    <lineage>
        <taxon>Eukaryota</taxon>
        <taxon>Fungi</taxon>
        <taxon>Dikarya</taxon>
        <taxon>Ascomycota</taxon>
        <taxon>Pezizomycotina</taxon>
        <taxon>Eurotiomycetes</taxon>
        <taxon>Chaetothyriomycetidae</taxon>
        <taxon>Chaetothyriales</taxon>
        <taxon>Herpotrichiellaceae</taxon>
        <taxon>Exophiala</taxon>
    </lineage>
</organism>
<reference evidence="8" key="1">
    <citation type="submission" date="2011-07" db="EMBL/GenBank/DDBJ databases">
        <title>The Genome Sequence of Exophiala (Wangiella) dermatitidis NIH/UT8656.</title>
        <authorList>
            <consortium name="The Broad Institute Genome Sequencing Platform"/>
            <person name="Cuomo C."/>
            <person name="Wang Z."/>
            <person name="Hunicke-Smith S."/>
            <person name="Szanislo P.J."/>
            <person name="Earl A."/>
            <person name="Young S.K."/>
            <person name="Zeng Q."/>
            <person name="Gargeya S."/>
            <person name="Fitzgerald M."/>
            <person name="Haas B."/>
            <person name="Abouelleil A."/>
            <person name="Alvarado L."/>
            <person name="Arachchi H.M."/>
            <person name="Berlin A."/>
            <person name="Brown A."/>
            <person name="Chapman S.B."/>
            <person name="Chen Z."/>
            <person name="Dunbar C."/>
            <person name="Freedman E."/>
            <person name="Gearin G."/>
            <person name="Gellesch M."/>
            <person name="Goldberg J."/>
            <person name="Griggs A."/>
            <person name="Gujja S."/>
            <person name="Heiman D."/>
            <person name="Howarth C."/>
            <person name="Larson L."/>
            <person name="Lui A."/>
            <person name="MacDonald P.J.P."/>
            <person name="Montmayeur A."/>
            <person name="Murphy C."/>
            <person name="Neiman D."/>
            <person name="Pearson M."/>
            <person name="Priest M."/>
            <person name="Roberts A."/>
            <person name="Saif S."/>
            <person name="Shea T."/>
            <person name="Shenoy N."/>
            <person name="Sisk P."/>
            <person name="Stolte C."/>
            <person name="Sykes S."/>
            <person name="Wortman J."/>
            <person name="Nusbaum C."/>
            <person name="Birren B."/>
        </authorList>
    </citation>
    <scope>NUCLEOTIDE SEQUENCE</scope>
    <source>
        <strain evidence="8">NIH/UT8656</strain>
    </source>
</reference>
<dbReference type="InParanoid" id="H6C521"/>
<evidence type="ECO:0000256" key="3">
    <source>
        <dbReference type="ARBA" id="ARBA00022980"/>
    </source>
</evidence>
<keyword evidence="9" id="KW-1185">Reference proteome</keyword>
<evidence type="ECO:0000256" key="7">
    <source>
        <dbReference type="SAM" id="MobiDB-lite"/>
    </source>
</evidence>
<proteinExistence type="inferred from homology"/>
<feature type="compositionally biased region" description="Polar residues" evidence="7">
    <location>
        <begin position="334"/>
        <end position="343"/>
    </location>
</feature>
<keyword evidence="5" id="KW-0687">Ribonucleoprotein</keyword>
<sequence>MASSHRVSRSLCDNLSKSSTPRYICRTCRTQGIAPNAQQTRRLSSDTISRQQTVPATRKAWLVRSRLQSGSPASFSTRAASLAESRVTDEDPEYKEAYTWDGLEHIGHQGHWRDLPPRPEDEFEPWLVPSATPTLDRNEFLGYIYVALIEKLPYKGQNPALQQTATERTLDEGSAIDVSSLQIKLTTSGAFSHLEDKAEKGPEETSTSDNVTSEATQGGTKAFEISVAAMEEQLAGAKFDFSSPLTFEILKRFSQLSGFRVPDPTLNAVLRGNKTALDFVELLTQTSKPKPKTVSEALIAKQRQALLGLDGQASTPTAIDAAKEASAARKNNKNSKSQVSQPLGPNVMVLSRRETAVDKEKELGRWKVIERELRARGLPVLGHKVLAPQGEEWNQAAKQTTA</sequence>
<dbReference type="GeneID" id="20311563"/>
<feature type="region of interest" description="Disordered" evidence="7">
    <location>
        <begin position="322"/>
        <end position="346"/>
    </location>
</feature>
<protein>
    <recommendedName>
        <fullName evidence="6">Large ribosomal subunit protein mL50</fullName>
    </recommendedName>
</protein>
<dbReference type="AlphaFoldDB" id="H6C521"/>
<dbReference type="RefSeq" id="XP_009159383.1">
    <property type="nucleotide sequence ID" value="XM_009161135.1"/>
</dbReference>
<dbReference type="STRING" id="858893.H6C521"/>
<accession>H6C521</accession>